<dbReference type="Gene3D" id="2.40.50.140">
    <property type="entry name" value="Nucleic acid-binding proteins"/>
    <property type="match status" value="1"/>
</dbReference>
<protein>
    <recommendedName>
        <fullName evidence="8">Eukaryotic translation initiation factor 5A</fullName>
        <shortName evidence="8">eIF-5A</shortName>
    </recommendedName>
</protein>
<reference evidence="10" key="1">
    <citation type="journal article" date="2018" name="Genome Biol. Evol.">
        <title>Nephromyces encodes a urate metabolism pathway and predicted peroxisomes, demonstrating these are not ancient losses of apicomplexans.</title>
        <authorList>
            <person name="Paight C."/>
            <person name="Slamovits C.H."/>
            <person name="Saffo M.B."/>
            <person name="Lane C.E."/>
        </authorList>
    </citation>
    <scope>NUCLEOTIDE SEQUENCE</scope>
    <source>
        <strain evidence="10">Neph143</strain>
        <strain evidence="11">Neph144</strain>
    </source>
</reference>
<dbReference type="InterPro" id="IPR008991">
    <property type="entry name" value="Translation_prot_SH3-like_sf"/>
</dbReference>
<dbReference type="SUPFAM" id="SSF50249">
    <property type="entry name" value="Nucleic acid-binding proteins"/>
    <property type="match status" value="1"/>
</dbReference>
<dbReference type="InterPro" id="IPR001884">
    <property type="entry name" value="IF5A-like"/>
</dbReference>
<dbReference type="EMBL" id="MK265913">
    <property type="protein sequence ID" value="AZL94374.1"/>
    <property type="molecule type" value="mRNA"/>
</dbReference>
<comment type="subcellular location">
    <subcellularLocation>
        <location evidence="1">Cytoplasm</location>
    </subcellularLocation>
</comment>
<organism evidence="10">
    <name type="scientific">Nephromyces sp. MMRI</name>
    <dbReference type="NCBI Taxonomy" id="2496275"/>
    <lineage>
        <taxon>Eukaryota</taxon>
        <taxon>Sar</taxon>
        <taxon>Alveolata</taxon>
        <taxon>Apicomplexa</taxon>
        <taxon>Aconoidasida</taxon>
        <taxon>Nephromycida</taxon>
        <taxon>Nephromyces</taxon>
    </lineage>
</organism>
<accession>A0A3Q8UBN7</accession>
<dbReference type="NCBIfam" id="TIGR00037">
    <property type="entry name" value="eIF_5A"/>
    <property type="match status" value="1"/>
</dbReference>
<dbReference type="InterPro" id="IPR019769">
    <property type="entry name" value="Trans_elong_IF5A_hypusine_site"/>
</dbReference>
<dbReference type="Pfam" id="PF21485">
    <property type="entry name" value="IF5A-like_N"/>
    <property type="match status" value="1"/>
</dbReference>
<comment type="similarity">
    <text evidence="2 8">Belongs to the eIF-5A family.</text>
</comment>
<keyword evidence="3" id="KW-0963">Cytoplasm</keyword>
<keyword evidence="4" id="KW-0251">Elongation factor</keyword>
<dbReference type="GO" id="GO:0045901">
    <property type="term" value="P:positive regulation of translational elongation"/>
    <property type="evidence" value="ECO:0007669"/>
    <property type="project" value="UniProtKB-UniRule"/>
</dbReference>
<evidence type="ECO:0000256" key="7">
    <source>
        <dbReference type="ARBA" id="ARBA00023071"/>
    </source>
</evidence>
<dbReference type="AlphaFoldDB" id="A0A3Q8UBN7"/>
<evidence type="ECO:0000313" key="11">
    <source>
        <dbReference type="EMBL" id="AZL94374.1"/>
    </source>
</evidence>
<keyword evidence="7 8" id="KW-0385">Hypusine</keyword>
<evidence type="ECO:0000256" key="3">
    <source>
        <dbReference type="ARBA" id="ARBA00022490"/>
    </source>
</evidence>
<evidence type="ECO:0000256" key="6">
    <source>
        <dbReference type="ARBA" id="ARBA00022917"/>
    </source>
</evidence>
<dbReference type="InterPro" id="IPR048670">
    <property type="entry name" value="IF5A-like_N"/>
</dbReference>
<dbReference type="PROSITE" id="PS00302">
    <property type="entry name" value="IF5A_HYPUSINE"/>
    <property type="match status" value="1"/>
</dbReference>
<evidence type="ECO:0000256" key="4">
    <source>
        <dbReference type="ARBA" id="ARBA00022768"/>
    </source>
</evidence>
<dbReference type="FunFam" id="2.40.50.140:FF:000034">
    <property type="entry name" value="Eukaryotic translation initiation factor 5A"/>
    <property type="match status" value="1"/>
</dbReference>
<feature type="domain" description="Translation initiation factor 5A C-terminal" evidence="9">
    <location>
        <begin position="85"/>
        <end position="159"/>
    </location>
</feature>
<dbReference type="Gene3D" id="2.30.30.30">
    <property type="match status" value="1"/>
</dbReference>
<dbReference type="GO" id="GO:0045905">
    <property type="term" value="P:positive regulation of translational termination"/>
    <property type="evidence" value="ECO:0007669"/>
    <property type="project" value="UniProtKB-UniRule"/>
</dbReference>
<keyword evidence="5" id="KW-0694">RNA-binding</keyword>
<evidence type="ECO:0000256" key="2">
    <source>
        <dbReference type="ARBA" id="ARBA00006016"/>
    </source>
</evidence>
<dbReference type="SMART" id="SM01376">
    <property type="entry name" value="eIF-5a"/>
    <property type="match status" value="1"/>
</dbReference>
<proteinExistence type="evidence at transcript level"/>
<evidence type="ECO:0000256" key="8">
    <source>
        <dbReference type="RuleBase" id="RU362005"/>
    </source>
</evidence>
<dbReference type="PIRSF" id="PIRSF003025">
    <property type="entry name" value="eIF5A"/>
    <property type="match status" value="1"/>
</dbReference>
<comment type="PTM">
    <text evidence="8">eIF-5A seems to be the only eukaryotic protein to have a hypusine residue which is a post-translational modification of a lysine by the addition of a butylamino group.</text>
</comment>
<dbReference type="InterPro" id="IPR014722">
    <property type="entry name" value="Rib_uL2_dom2"/>
</dbReference>
<dbReference type="FunFam" id="2.30.30.30:FF:000007">
    <property type="entry name" value="Eukaryotic translation initiation factor 5A"/>
    <property type="match status" value="1"/>
</dbReference>
<dbReference type="GO" id="GO:0003746">
    <property type="term" value="F:translation elongation factor activity"/>
    <property type="evidence" value="ECO:0007669"/>
    <property type="project" value="UniProtKB-UniRule"/>
</dbReference>
<dbReference type="EMBL" id="MK265912">
    <property type="protein sequence ID" value="AZL94373.1"/>
    <property type="molecule type" value="mRNA"/>
</dbReference>
<dbReference type="InterPro" id="IPR020189">
    <property type="entry name" value="IF5A_C"/>
</dbReference>
<sequence>MSDNENIDFAGGDAGASHTYPMQAGSVRKQGHVMLKDHPCKVVDFSTSKTGKHGHAKAHIIGLDIFTGKKFEDICPTSHNIDVPIVKRTEMQLIDITSDGFCSLLYENGDTKDDLIMPRDNEGNLDDVGKQIQSMFEEGKSILVTVIAACGQEKIISVKELA</sequence>
<dbReference type="PANTHER" id="PTHR11673">
    <property type="entry name" value="TRANSLATION INITIATION FACTOR 5A FAMILY MEMBER"/>
    <property type="match status" value="1"/>
</dbReference>
<dbReference type="Pfam" id="PF01287">
    <property type="entry name" value="eIF-5a"/>
    <property type="match status" value="1"/>
</dbReference>
<dbReference type="GO" id="GO:0043022">
    <property type="term" value="F:ribosome binding"/>
    <property type="evidence" value="ECO:0007669"/>
    <property type="project" value="UniProtKB-UniRule"/>
</dbReference>
<evidence type="ECO:0000256" key="5">
    <source>
        <dbReference type="ARBA" id="ARBA00022884"/>
    </source>
</evidence>
<dbReference type="InterPro" id="IPR012340">
    <property type="entry name" value="NA-bd_OB-fold"/>
</dbReference>
<keyword evidence="6 8" id="KW-0648">Protein biosynthesis</keyword>
<dbReference type="CDD" id="cd04468">
    <property type="entry name" value="S1_eIF5A"/>
    <property type="match status" value="1"/>
</dbReference>
<name>A0A3Q8UBN7_9APIC</name>
<evidence type="ECO:0000259" key="9">
    <source>
        <dbReference type="SMART" id="SM01376"/>
    </source>
</evidence>
<dbReference type="SUPFAM" id="SSF50104">
    <property type="entry name" value="Translation proteins SH3-like domain"/>
    <property type="match status" value="1"/>
</dbReference>
<evidence type="ECO:0000313" key="10">
    <source>
        <dbReference type="EMBL" id="AZL94373.1"/>
    </source>
</evidence>
<comment type="function">
    <text evidence="8">Translation factor that promotes translation elongation and termination, particularly upon ribosome stalling at specific amino acid sequence contexts. Binds between the exit (E) and peptidyl (P) site of the ribosome and promotes rescue of stalled ribosome: specifically required for efficient translation of polyproline-containing peptides as well as other motifs that stall the ribosome. Acts as ribosome quality control (RQC) cofactor by joining the RQC complex to facilitate peptidyl transfer during CAT tailing step.</text>
</comment>
<evidence type="ECO:0000256" key="1">
    <source>
        <dbReference type="ARBA" id="ARBA00004496"/>
    </source>
</evidence>
<dbReference type="GO" id="GO:0005737">
    <property type="term" value="C:cytoplasm"/>
    <property type="evidence" value="ECO:0007669"/>
    <property type="project" value="UniProtKB-SubCell"/>
</dbReference>
<dbReference type="GO" id="GO:0003723">
    <property type="term" value="F:RNA binding"/>
    <property type="evidence" value="ECO:0007669"/>
    <property type="project" value="UniProtKB-KW"/>
</dbReference>